<evidence type="ECO:0000313" key="3">
    <source>
        <dbReference type="EMBL" id="MBD0777901.1"/>
    </source>
</evidence>
<sequence>MAFAQNYPIVGTNQSTFYDNQHEIKAPSEGEPFYGQNANYPGNVPSYTDNGDGTVTDKVTGLMWQQSFDHNGDGKINVDDKLTYNAILEKFGDGGVTFGSYDDWRLPTIKEMYSLIVFSGRDTSPENKSTEGHTPFIDNAIFEFAYGDLNAGERLIDMQCATTTVYVSKEVSSMVFGVNFADGRIKGYGLGMPGRGDKTFNYLLVRGNTSYGSNDFVDNTDGTITDEATGLMWMQDDNGKGLDWEHTLIYAEGKEFAGYSDWRLPDAKELQSIVDYERSPATTNSAAIDPLFNCTQITNEAGEVDYPWYWSSTTHAREGKISGSAAIYVAFGKSMGNMPSRPSEGMPGMKRGASKRPSGPPPRRLEESSTNETPSWIDVHGAGSQRSDPKSGNPSDFADGHGPQGDAVRVFNYVRLVRNVN</sequence>
<feature type="region of interest" description="Disordered" evidence="1">
    <location>
        <begin position="336"/>
        <end position="405"/>
    </location>
</feature>
<feature type="domain" description="Lcl C-terminal" evidence="2">
    <location>
        <begin position="53"/>
        <end position="188"/>
    </location>
</feature>
<dbReference type="Proteomes" id="UP001166021">
    <property type="component" value="Unassembled WGS sequence"/>
</dbReference>
<accession>A0ABR7V2H1</accession>
<name>A0ABR7V2H1_9FLAO</name>
<feature type="compositionally biased region" description="Polar residues" evidence="1">
    <location>
        <begin position="384"/>
        <end position="394"/>
    </location>
</feature>
<proteinExistence type="predicted"/>
<organism evidence="3 4">
    <name type="scientific">Maribacter aquimaris</name>
    <dbReference type="NCBI Taxonomy" id="2737171"/>
    <lineage>
        <taxon>Bacteria</taxon>
        <taxon>Pseudomonadati</taxon>
        <taxon>Bacteroidota</taxon>
        <taxon>Flavobacteriia</taxon>
        <taxon>Flavobacteriales</taxon>
        <taxon>Flavobacteriaceae</taxon>
        <taxon>Maribacter</taxon>
    </lineage>
</organism>
<feature type="domain" description="Lcl C-terminal" evidence="2">
    <location>
        <begin position="222"/>
        <end position="333"/>
    </location>
</feature>
<evidence type="ECO:0000313" key="4">
    <source>
        <dbReference type="Proteomes" id="UP001166021"/>
    </source>
</evidence>
<reference evidence="3" key="1">
    <citation type="submission" date="2020-05" db="EMBL/GenBank/DDBJ databases">
        <title>The draft genome sequence of Maribacter sp. ANRC-HE7.</title>
        <authorList>
            <person name="Mu L."/>
        </authorList>
    </citation>
    <scope>NUCLEOTIDE SEQUENCE</scope>
    <source>
        <strain evidence="3">ANRC-HE7</strain>
    </source>
</reference>
<dbReference type="PANTHER" id="PTHR35812">
    <property type="entry name" value="LIPOPROTEIN"/>
    <property type="match status" value="1"/>
</dbReference>
<dbReference type="InterPro" id="IPR011460">
    <property type="entry name" value="Lcl_C"/>
</dbReference>
<keyword evidence="4" id="KW-1185">Reference proteome</keyword>
<evidence type="ECO:0000259" key="2">
    <source>
        <dbReference type="Pfam" id="PF07603"/>
    </source>
</evidence>
<comment type="caution">
    <text evidence="3">The sequence shown here is derived from an EMBL/GenBank/DDBJ whole genome shotgun (WGS) entry which is preliminary data.</text>
</comment>
<dbReference type="Pfam" id="PF07603">
    <property type="entry name" value="Lcl_C"/>
    <property type="match status" value="2"/>
</dbReference>
<gene>
    <name evidence="3" type="ORF">HPE56_08850</name>
</gene>
<evidence type="ECO:0000256" key="1">
    <source>
        <dbReference type="SAM" id="MobiDB-lite"/>
    </source>
</evidence>
<dbReference type="EMBL" id="JABTCF010000004">
    <property type="protein sequence ID" value="MBD0777901.1"/>
    <property type="molecule type" value="Genomic_DNA"/>
</dbReference>
<protein>
    <submittedName>
        <fullName evidence="3">DUF1566 domain-containing protein</fullName>
    </submittedName>
</protein>
<dbReference type="PANTHER" id="PTHR35812:SF1">
    <property type="entry name" value="LIPOPROTEIN"/>
    <property type="match status" value="1"/>
</dbReference>